<dbReference type="AlphaFoldDB" id="A0A897MYU3"/>
<dbReference type="Proteomes" id="UP000663586">
    <property type="component" value="Chromosome"/>
</dbReference>
<accession>A0A897MYU3</accession>
<evidence type="ECO:0000256" key="1">
    <source>
        <dbReference type="ARBA" id="ARBA00022801"/>
    </source>
</evidence>
<organism evidence="3 4">
    <name type="scientific">Natranaeroarchaeum sulfidigenes</name>
    <dbReference type="NCBI Taxonomy" id="2784880"/>
    <lineage>
        <taxon>Archaea</taxon>
        <taxon>Methanobacteriati</taxon>
        <taxon>Methanobacteriota</taxon>
        <taxon>Stenosarchaea group</taxon>
        <taxon>Halobacteria</taxon>
        <taxon>Halobacteriales</taxon>
        <taxon>Natronoarchaeaceae</taxon>
        <taxon>Natranaeroarchaeum</taxon>
    </lineage>
</organism>
<dbReference type="EMBL" id="CP064786">
    <property type="protein sequence ID" value="QSG03535.1"/>
    <property type="molecule type" value="Genomic_DNA"/>
</dbReference>
<evidence type="ECO:0000313" key="3">
    <source>
        <dbReference type="EMBL" id="QSG03535.1"/>
    </source>
</evidence>
<dbReference type="SUPFAM" id="SSF53474">
    <property type="entry name" value="alpha/beta-Hydrolases"/>
    <property type="match status" value="1"/>
</dbReference>
<dbReference type="Gene3D" id="3.40.50.1820">
    <property type="entry name" value="alpha/beta hydrolase"/>
    <property type="match status" value="1"/>
</dbReference>
<dbReference type="RefSeq" id="WP_238477586.1">
    <property type="nucleotide sequence ID" value="NZ_CP064786.1"/>
</dbReference>
<dbReference type="InterPro" id="IPR029058">
    <property type="entry name" value="AB_hydrolase_fold"/>
</dbReference>
<keyword evidence="1 3" id="KW-0378">Hydrolase</keyword>
<dbReference type="KEGG" id="hara:AArcS_2339"/>
<name>A0A897MYU3_9EURY</name>
<evidence type="ECO:0000259" key="2">
    <source>
        <dbReference type="Pfam" id="PF20434"/>
    </source>
</evidence>
<feature type="domain" description="BD-FAE-like" evidence="2">
    <location>
        <begin position="26"/>
        <end position="220"/>
    </location>
</feature>
<reference evidence="3" key="1">
    <citation type="submission" date="2020-11" db="EMBL/GenBank/DDBJ databases">
        <title>Carbohydrate-dependent, anaerobic sulfur respiration: A novel catabolism in halophilic archaea.</title>
        <authorList>
            <person name="Sorokin D.Y."/>
            <person name="Messina E."/>
            <person name="Smedile F."/>
            <person name="La Cono V."/>
            <person name="Hallsworth J.E."/>
            <person name="Yakimov M.M."/>
        </authorList>
    </citation>
    <scope>NUCLEOTIDE SEQUENCE</scope>
    <source>
        <strain evidence="3">AArc-S</strain>
    </source>
</reference>
<dbReference type="PANTHER" id="PTHR48081">
    <property type="entry name" value="AB HYDROLASE SUPERFAMILY PROTEIN C4A8.06C"/>
    <property type="match status" value="1"/>
</dbReference>
<evidence type="ECO:0000313" key="4">
    <source>
        <dbReference type="Proteomes" id="UP000663586"/>
    </source>
</evidence>
<keyword evidence="4" id="KW-1185">Reference proteome</keyword>
<protein>
    <submittedName>
        <fullName evidence="3">Alpha/beta superfamily hydrolase</fullName>
    </submittedName>
</protein>
<gene>
    <name evidence="3" type="primary">aes2</name>
    <name evidence="3" type="ORF">AArcS_2339</name>
</gene>
<dbReference type="InterPro" id="IPR049492">
    <property type="entry name" value="BD-FAE-like_dom"/>
</dbReference>
<dbReference type="Pfam" id="PF20434">
    <property type="entry name" value="BD-FAE"/>
    <property type="match status" value="1"/>
</dbReference>
<dbReference type="InterPro" id="IPR050300">
    <property type="entry name" value="GDXG_lipolytic_enzyme"/>
</dbReference>
<dbReference type="GO" id="GO:0016787">
    <property type="term" value="F:hydrolase activity"/>
    <property type="evidence" value="ECO:0007669"/>
    <property type="project" value="UniProtKB-KW"/>
</dbReference>
<dbReference type="GeneID" id="70685717"/>
<sequence>MATAESAVTVHTDVPFRDVAGETLRLDVYEPADREGSLPVALLVRGGGFLIGDKGEFARHAIDFASDGYLAVEPQYRLAPEHQFPAALRDVRAAIEWVRGSGKQYGADPDRVAAIGHSAGANLVALAAATAGEAGVAPPAAVVGYSGIYDFRAGDEDGASGDSEINTQYLGGSFEEVPDRYEAASPAARVDDSMSPTLLLHGNDDGVVPPAQSEQFAEALAPVADVEFETLPSDHAVPFHGDMYDEVYELTRDFLEERV</sequence>
<proteinExistence type="predicted"/>